<comment type="caution">
    <text evidence="1">The sequence shown here is derived from an EMBL/GenBank/DDBJ whole genome shotgun (WGS) entry which is preliminary data.</text>
</comment>
<gene>
    <name evidence="1" type="ORF">E1809_25280</name>
</gene>
<name>A0A4R5K5K1_9MICC</name>
<sequence length="111" mass="11477">MSTDAPGSHVQLAAALRSRVADTGTLEPGLRRAILARAGGGNAAPEPYDALAKQVGEDSFRVTDAQVDAVLEETGSEKDTFEVILTAAIGAGLRRWDAAGKAIREAEDAAT</sequence>
<dbReference type="RefSeq" id="WP_133206996.1">
    <property type="nucleotide sequence ID" value="NZ_SMRU01000057.1"/>
</dbReference>
<protein>
    <recommendedName>
        <fullName evidence="3">Carboxymuconolactone decarboxylase family protein</fullName>
    </recommendedName>
</protein>
<keyword evidence="2" id="KW-1185">Reference proteome</keyword>
<evidence type="ECO:0000313" key="1">
    <source>
        <dbReference type="EMBL" id="TDF87028.1"/>
    </source>
</evidence>
<reference evidence="1 2" key="1">
    <citation type="submission" date="2019-03" db="EMBL/GenBank/DDBJ databases">
        <title>Whole genome sequence of Arthrobacter sp JH1-1.</title>
        <authorList>
            <person name="Trinh H.N."/>
        </authorList>
    </citation>
    <scope>NUCLEOTIDE SEQUENCE [LARGE SCALE GENOMIC DNA]</scope>
    <source>
        <strain evidence="1 2">JH1-1</strain>
    </source>
</reference>
<dbReference type="OrthoDB" id="4954114at2"/>
<evidence type="ECO:0000313" key="2">
    <source>
        <dbReference type="Proteomes" id="UP000295511"/>
    </source>
</evidence>
<accession>A0A4R5K5K1</accession>
<dbReference type="Proteomes" id="UP000295511">
    <property type="component" value="Unassembled WGS sequence"/>
</dbReference>
<dbReference type="AlphaFoldDB" id="A0A4R5K5K1"/>
<organism evidence="1 2">
    <name type="scientific">Arthrobacter terricola</name>
    <dbReference type="NCBI Taxonomy" id="2547396"/>
    <lineage>
        <taxon>Bacteria</taxon>
        <taxon>Bacillati</taxon>
        <taxon>Actinomycetota</taxon>
        <taxon>Actinomycetes</taxon>
        <taxon>Micrococcales</taxon>
        <taxon>Micrococcaceae</taxon>
        <taxon>Arthrobacter</taxon>
    </lineage>
</organism>
<dbReference type="EMBL" id="SMRU01000057">
    <property type="protein sequence ID" value="TDF87028.1"/>
    <property type="molecule type" value="Genomic_DNA"/>
</dbReference>
<evidence type="ECO:0008006" key="3">
    <source>
        <dbReference type="Google" id="ProtNLM"/>
    </source>
</evidence>
<proteinExistence type="predicted"/>